<evidence type="ECO:0000313" key="1">
    <source>
        <dbReference type="EMBL" id="TMQ50436.1"/>
    </source>
</evidence>
<reference evidence="1 2" key="1">
    <citation type="journal article" date="2019" name="Nat. Microbiol.">
        <title>Mediterranean grassland soil C-N compound turnover is dependent on rainfall and depth, and is mediated by genomically divergent microorganisms.</title>
        <authorList>
            <person name="Diamond S."/>
            <person name="Andeer P.F."/>
            <person name="Li Z."/>
            <person name="Crits-Christoph A."/>
            <person name="Burstein D."/>
            <person name="Anantharaman K."/>
            <person name="Lane K.R."/>
            <person name="Thomas B.C."/>
            <person name="Pan C."/>
            <person name="Northen T.R."/>
            <person name="Banfield J.F."/>
        </authorList>
    </citation>
    <scope>NUCLEOTIDE SEQUENCE [LARGE SCALE GENOMIC DNA]</scope>
    <source>
        <strain evidence="1">WS_3</strain>
    </source>
</reference>
<evidence type="ECO:0000313" key="2">
    <source>
        <dbReference type="Proteomes" id="UP000320184"/>
    </source>
</evidence>
<dbReference type="EMBL" id="VBOT01000099">
    <property type="protein sequence ID" value="TMQ50436.1"/>
    <property type="molecule type" value="Genomic_DNA"/>
</dbReference>
<sequence length="128" mass="13642">MRYCPECGTEYEDAVAACPRCRVVLAHDPPAPPGGGEPEVVHRVPDAAAGALLCGVLEHQGIRTVLRSATLPGYGTVRRDWSTTAWGEILVTHEDAAEARAVIADYLLALERGGQVRDEDVEGLEPGP</sequence>
<dbReference type="Proteomes" id="UP000320184">
    <property type="component" value="Unassembled WGS sequence"/>
</dbReference>
<accession>A0A538SGE4</accession>
<comment type="caution">
    <text evidence="1">The sequence shown here is derived from an EMBL/GenBank/DDBJ whole genome shotgun (WGS) entry which is preliminary data.</text>
</comment>
<gene>
    <name evidence="1" type="ORF">E6K73_07835</name>
</gene>
<dbReference type="AlphaFoldDB" id="A0A538SGE4"/>
<proteinExistence type="predicted"/>
<name>A0A538SGE4_UNCEI</name>
<organism evidence="1 2">
    <name type="scientific">Eiseniibacteriota bacterium</name>
    <dbReference type="NCBI Taxonomy" id="2212470"/>
    <lineage>
        <taxon>Bacteria</taxon>
        <taxon>Candidatus Eiseniibacteriota</taxon>
    </lineage>
</organism>
<protein>
    <submittedName>
        <fullName evidence="1">Zinc ribbon domain-containing protein</fullName>
    </submittedName>
</protein>